<dbReference type="GO" id="GO:0016757">
    <property type="term" value="F:glycosyltransferase activity"/>
    <property type="evidence" value="ECO:0007669"/>
    <property type="project" value="InterPro"/>
</dbReference>
<dbReference type="AlphaFoldDB" id="A0A9X6JI13"/>
<comment type="caution">
    <text evidence="4">The sequence shown here is derived from an EMBL/GenBank/DDBJ whole genome shotgun (WGS) entry which is preliminary data.</text>
</comment>
<dbReference type="RefSeq" id="WP_086392754.1">
    <property type="nucleotide sequence ID" value="NZ_NFEH01000129.1"/>
</dbReference>
<evidence type="ECO:0000313" key="5">
    <source>
        <dbReference type="Proteomes" id="UP000195087"/>
    </source>
</evidence>
<reference evidence="4 5" key="1">
    <citation type="submission" date="2016-10" db="EMBL/GenBank/DDBJ databases">
        <title>Comparative genomics of Bacillus thuringiensis reveals a path to pathogens against multiple invertebrate hosts.</title>
        <authorList>
            <person name="Zheng J."/>
            <person name="Gao Q."/>
            <person name="Liu H."/>
            <person name="Peng D."/>
            <person name="Ruan L."/>
            <person name="Sun M."/>
        </authorList>
    </citation>
    <scope>NUCLEOTIDE SEQUENCE [LARGE SCALE GENOMIC DNA]</scope>
    <source>
        <strain evidence="4">BGSC 4W1</strain>
    </source>
</reference>
<organism evidence="4 5">
    <name type="scientific">Bacillus thuringiensis serovar kumamotoensis</name>
    <dbReference type="NCBI Taxonomy" id="132267"/>
    <lineage>
        <taxon>Bacteria</taxon>
        <taxon>Bacillati</taxon>
        <taxon>Bacillota</taxon>
        <taxon>Bacilli</taxon>
        <taxon>Bacillales</taxon>
        <taxon>Bacillaceae</taxon>
        <taxon>Bacillus</taxon>
        <taxon>Bacillus cereus group</taxon>
    </lineage>
</organism>
<dbReference type="PANTHER" id="PTHR46401">
    <property type="entry name" value="GLYCOSYLTRANSFERASE WBBK-RELATED"/>
    <property type="match status" value="1"/>
</dbReference>
<dbReference type="InterPro" id="IPR028098">
    <property type="entry name" value="Glyco_trans_4-like_N"/>
</dbReference>
<feature type="domain" description="Glycosyltransferase subfamily 4-like N-terminal" evidence="3">
    <location>
        <begin position="3"/>
        <end position="147"/>
    </location>
</feature>
<evidence type="ECO:0000259" key="2">
    <source>
        <dbReference type="Pfam" id="PF00534"/>
    </source>
</evidence>
<dbReference type="InterPro" id="IPR001296">
    <property type="entry name" value="Glyco_trans_1"/>
</dbReference>
<dbReference type="SUPFAM" id="SSF53756">
    <property type="entry name" value="UDP-Glycosyltransferase/glycogen phosphorylase"/>
    <property type="match status" value="1"/>
</dbReference>
<sequence length="369" mass="43259">MKKILLVPKSQYGYNTDYLKMVDYLADQNIEIDIYCFDNGNTKVKIPNNVNLEYVSRSKNKFINYAKYNLGIIKYIMKNRKEYNWIIISGTIEYCGLIPMLMKKITPGTKWIMDIRTCAVFASEKKRRFYDNAMKWSTRFFDHVTVISNLLAKKLQIPKYTLLPLGANRIVDISQKELNKGEIRFLYVGTFENRNFENVIKAYDIFCKRVGKGIKTQFDIVGFAYTEKYQQKVIRAIDDAENKDKIQYHGRKSHDEIRDLFRQATVGFSYVPITDYYDVQPPTKTYEYIINGIVCIGTNTKANAEIINSTNGILINDDINSIVNGMERVLEDISKYNVLKLAATVEYYEWEKIESRFYRFLKEIDIKDN</sequence>
<accession>A0A9X6JI13</accession>
<comment type="similarity">
    <text evidence="1">Belongs to the glycosyltransferase group 1 family. Glycosyltransferase 4 subfamily.</text>
</comment>
<dbReference type="Gene3D" id="3.40.50.2000">
    <property type="entry name" value="Glycogen Phosphorylase B"/>
    <property type="match status" value="2"/>
</dbReference>
<dbReference type="Pfam" id="PF00534">
    <property type="entry name" value="Glycos_transf_1"/>
    <property type="match status" value="1"/>
</dbReference>
<name>A0A9X6JI13_BACUK</name>
<proteinExistence type="inferred from homology"/>
<feature type="domain" description="Glycosyl transferase family 1" evidence="2">
    <location>
        <begin position="173"/>
        <end position="340"/>
    </location>
</feature>
<evidence type="ECO:0000313" key="4">
    <source>
        <dbReference type="EMBL" id="OTZ66417.1"/>
    </source>
</evidence>
<dbReference type="Pfam" id="PF13477">
    <property type="entry name" value="Glyco_trans_4_2"/>
    <property type="match status" value="1"/>
</dbReference>
<protein>
    <recommendedName>
        <fullName evidence="6">Glycosyltransferase</fullName>
    </recommendedName>
</protein>
<dbReference type="EMBL" id="NFEH01000129">
    <property type="protein sequence ID" value="OTZ66417.1"/>
    <property type="molecule type" value="Genomic_DNA"/>
</dbReference>
<gene>
    <name evidence="4" type="ORF">BK769_31590</name>
</gene>
<evidence type="ECO:0000259" key="3">
    <source>
        <dbReference type="Pfam" id="PF13477"/>
    </source>
</evidence>
<dbReference type="CDD" id="cd03801">
    <property type="entry name" value="GT4_PimA-like"/>
    <property type="match status" value="1"/>
</dbReference>
<dbReference type="PANTHER" id="PTHR46401:SF8">
    <property type="entry name" value="BLL6006 PROTEIN"/>
    <property type="match status" value="1"/>
</dbReference>
<dbReference type="Proteomes" id="UP000195087">
    <property type="component" value="Unassembled WGS sequence"/>
</dbReference>
<evidence type="ECO:0000256" key="1">
    <source>
        <dbReference type="ARBA" id="ARBA00009481"/>
    </source>
</evidence>
<evidence type="ECO:0008006" key="6">
    <source>
        <dbReference type="Google" id="ProtNLM"/>
    </source>
</evidence>